<dbReference type="InterPro" id="IPR011075">
    <property type="entry name" value="TetR_C"/>
</dbReference>
<keyword evidence="3" id="KW-0804">Transcription</keyword>
<sequence length="190" mass="20856">MTDQQPTRGRGRPRDPVLDERILRATRALVAEVGYHRVSMESIAARAGVGKATLYRRWPTKADVITDAFRSELAAPPTPDTGSVPHDALDHLRELVHTLTLLGDPSVVAGALAERGEAGQTELRELLAVRADAGMELLQRGIARGELPRTLPVRTVVDQWAGYLLYRIVFVQEVPTDDDLRVLVDLLPVG</sequence>
<keyword evidence="1" id="KW-0805">Transcription regulation</keyword>
<protein>
    <submittedName>
        <fullName evidence="6">Putative TetR family transcriptional regulator</fullName>
    </submittedName>
</protein>
<evidence type="ECO:0000256" key="2">
    <source>
        <dbReference type="ARBA" id="ARBA00023125"/>
    </source>
</evidence>
<dbReference type="Gene3D" id="1.10.357.10">
    <property type="entry name" value="Tetracycline Repressor, domain 2"/>
    <property type="match status" value="1"/>
</dbReference>
<evidence type="ECO:0000259" key="5">
    <source>
        <dbReference type="PROSITE" id="PS50977"/>
    </source>
</evidence>
<dbReference type="STRING" id="1108045.GORHZ_176_00040"/>
<dbReference type="EMBL" id="BAHC01000176">
    <property type="protein sequence ID" value="GAB92412.1"/>
    <property type="molecule type" value="Genomic_DNA"/>
</dbReference>
<dbReference type="Pfam" id="PF00440">
    <property type="entry name" value="TetR_N"/>
    <property type="match status" value="1"/>
</dbReference>
<feature type="domain" description="HTH tetR-type" evidence="5">
    <location>
        <begin position="16"/>
        <end position="76"/>
    </location>
</feature>
<dbReference type="RefSeq" id="WP_006336799.1">
    <property type="nucleotide sequence ID" value="NZ_BAHC01000176.1"/>
</dbReference>
<name>K6WJT6_9ACTN</name>
<evidence type="ECO:0000256" key="4">
    <source>
        <dbReference type="PROSITE-ProRule" id="PRU00335"/>
    </source>
</evidence>
<evidence type="ECO:0000256" key="1">
    <source>
        <dbReference type="ARBA" id="ARBA00023015"/>
    </source>
</evidence>
<dbReference type="GO" id="GO:0003700">
    <property type="term" value="F:DNA-binding transcription factor activity"/>
    <property type="evidence" value="ECO:0007669"/>
    <property type="project" value="TreeGrafter"/>
</dbReference>
<dbReference type="SUPFAM" id="SSF46689">
    <property type="entry name" value="Homeodomain-like"/>
    <property type="match status" value="1"/>
</dbReference>
<gene>
    <name evidence="6" type="ORF">GORHZ_176_00040</name>
</gene>
<dbReference type="InterPro" id="IPR050109">
    <property type="entry name" value="HTH-type_TetR-like_transc_reg"/>
</dbReference>
<dbReference type="AlphaFoldDB" id="K6WJT6"/>
<dbReference type="eggNOG" id="COG1309">
    <property type="taxonomic scope" value="Bacteria"/>
</dbReference>
<keyword evidence="7" id="KW-1185">Reference proteome</keyword>
<dbReference type="SUPFAM" id="SSF48498">
    <property type="entry name" value="Tetracyclin repressor-like, C-terminal domain"/>
    <property type="match status" value="1"/>
</dbReference>
<dbReference type="InterPro" id="IPR023772">
    <property type="entry name" value="DNA-bd_HTH_TetR-type_CS"/>
</dbReference>
<dbReference type="PANTHER" id="PTHR30055">
    <property type="entry name" value="HTH-TYPE TRANSCRIPTIONAL REGULATOR RUTR"/>
    <property type="match status" value="1"/>
</dbReference>
<evidence type="ECO:0000256" key="3">
    <source>
        <dbReference type="ARBA" id="ARBA00023163"/>
    </source>
</evidence>
<dbReference type="Gene3D" id="1.10.10.60">
    <property type="entry name" value="Homeodomain-like"/>
    <property type="match status" value="1"/>
</dbReference>
<dbReference type="InterPro" id="IPR036271">
    <property type="entry name" value="Tet_transcr_reg_TetR-rel_C_sf"/>
</dbReference>
<dbReference type="PRINTS" id="PR00455">
    <property type="entry name" value="HTHTETR"/>
</dbReference>
<dbReference type="GO" id="GO:0000976">
    <property type="term" value="F:transcription cis-regulatory region binding"/>
    <property type="evidence" value="ECO:0007669"/>
    <property type="project" value="TreeGrafter"/>
</dbReference>
<dbReference type="Proteomes" id="UP000008363">
    <property type="component" value="Unassembled WGS sequence"/>
</dbReference>
<dbReference type="InterPro" id="IPR001647">
    <property type="entry name" value="HTH_TetR"/>
</dbReference>
<organism evidence="6 7">
    <name type="scientific">Gordonia rhizosphera NBRC 16068</name>
    <dbReference type="NCBI Taxonomy" id="1108045"/>
    <lineage>
        <taxon>Bacteria</taxon>
        <taxon>Bacillati</taxon>
        <taxon>Actinomycetota</taxon>
        <taxon>Actinomycetes</taxon>
        <taxon>Mycobacteriales</taxon>
        <taxon>Gordoniaceae</taxon>
        <taxon>Gordonia</taxon>
    </lineage>
</organism>
<accession>K6WJT6</accession>
<comment type="caution">
    <text evidence="6">The sequence shown here is derived from an EMBL/GenBank/DDBJ whole genome shotgun (WGS) entry which is preliminary data.</text>
</comment>
<dbReference type="PROSITE" id="PS50977">
    <property type="entry name" value="HTH_TETR_2"/>
    <property type="match status" value="1"/>
</dbReference>
<dbReference type="PROSITE" id="PS01081">
    <property type="entry name" value="HTH_TETR_1"/>
    <property type="match status" value="1"/>
</dbReference>
<dbReference type="InterPro" id="IPR009057">
    <property type="entry name" value="Homeodomain-like_sf"/>
</dbReference>
<dbReference type="OrthoDB" id="9796019at2"/>
<proteinExistence type="predicted"/>
<feature type="DNA-binding region" description="H-T-H motif" evidence="4">
    <location>
        <begin position="39"/>
        <end position="58"/>
    </location>
</feature>
<evidence type="ECO:0000313" key="6">
    <source>
        <dbReference type="EMBL" id="GAB92412.1"/>
    </source>
</evidence>
<evidence type="ECO:0000313" key="7">
    <source>
        <dbReference type="Proteomes" id="UP000008363"/>
    </source>
</evidence>
<reference evidence="6 7" key="1">
    <citation type="submission" date="2012-08" db="EMBL/GenBank/DDBJ databases">
        <title>Whole genome shotgun sequence of Gordonia rhizosphera NBRC 16068.</title>
        <authorList>
            <person name="Takarada H."/>
            <person name="Isaki S."/>
            <person name="Hosoyama A."/>
            <person name="Tsuchikane K."/>
            <person name="Katsumata H."/>
            <person name="Baba S."/>
            <person name="Ohji S."/>
            <person name="Yamazaki S."/>
            <person name="Fujita N."/>
        </authorList>
    </citation>
    <scope>NUCLEOTIDE SEQUENCE [LARGE SCALE GENOMIC DNA]</scope>
    <source>
        <strain evidence="6 7">NBRC 16068</strain>
    </source>
</reference>
<keyword evidence="2 4" id="KW-0238">DNA-binding</keyword>
<dbReference type="Pfam" id="PF16859">
    <property type="entry name" value="TetR_C_11"/>
    <property type="match status" value="1"/>
</dbReference>
<dbReference type="PANTHER" id="PTHR30055:SF148">
    <property type="entry name" value="TETR-FAMILY TRANSCRIPTIONAL REGULATOR"/>
    <property type="match status" value="1"/>
</dbReference>